<dbReference type="Pfam" id="PF24883">
    <property type="entry name" value="NPHP3_N"/>
    <property type="match status" value="1"/>
</dbReference>
<keyword evidence="7" id="KW-1185">Reference proteome</keyword>
<feature type="repeat" description="ANK" evidence="2">
    <location>
        <begin position="919"/>
        <end position="952"/>
    </location>
</feature>
<dbReference type="PANTHER" id="PTHR10039:SF16">
    <property type="entry name" value="GPI INOSITOL-DEACYLASE"/>
    <property type="match status" value="1"/>
</dbReference>
<evidence type="ECO:0000313" key="7">
    <source>
        <dbReference type="Proteomes" id="UP000244722"/>
    </source>
</evidence>
<evidence type="ECO:0000259" key="5">
    <source>
        <dbReference type="Pfam" id="PF24883"/>
    </source>
</evidence>
<dbReference type="Pfam" id="PF22939">
    <property type="entry name" value="WHD_GPIID"/>
    <property type="match status" value="1"/>
</dbReference>
<feature type="repeat" description="ANK" evidence="2">
    <location>
        <begin position="1054"/>
        <end position="1087"/>
    </location>
</feature>
<dbReference type="Gene3D" id="3.40.50.300">
    <property type="entry name" value="P-loop containing nucleotide triphosphate hydrolases"/>
    <property type="match status" value="1"/>
</dbReference>
<keyword evidence="1" id="KW-0677">Repeat</keyword>
<feature type="non-terminal residue" evidence="6">
    <location>
        <position position="1189"/>
    </location>
</feature>
<dbReference type="PROSITE" id="PS50088">
    <property type="entry name" value="ANK_REPEAT"/>
    <property type="match status" value="4"/>
</dbReference>
<dbReference type="Proteomes" id="UP000244722">
    <property type="component" value="Unassembled WGS sequence"/>
</dbReference>
<dbReference type="InterPro" id="IPR036770">
    <property type="entry name" value="Ankyrin_rpt-contain_sf"/>
</dbReference>
<dbReference type="InterPro" id="IPR027417">
    <property type="entry name" value="P-loop_NTPase"/>
</dbReference>
<protein>
    <submittedName>
        <fullName evidence="6">Ankyrin repeat-containing domain protein</fullName>
    </submittedName>
</protein>
<name>A0A2T7A0N8_TUBBO</name>
<dbReference type="EMBL" id="NESQ01000047">
    <property type="protein sequence ID" value="PUU81284.1"/>
    <property type="molecule type" value="Genomic_DNA"/>
</dbReference>
<dbReference type="Gene3D" id="1.25.40.20">
    <property type="entry name" value="Ankyrin repeat-containing domain"/>
    <property type="match status" value="1"/>
</dbReference>
<feature type="compositionally biased region" description="Acidic residues" evidence="3">
    <location>
        <begin position="47"/>
        <end position="62"/>
    </location>
</feature>
<dbReference type="Pfam" id="PF13637">
    <property type="entry name" value="Ank_4"/>
    <property type="match status" value="1"/>
</dbReference>
<gene>
    <name evidence="6" type="ORF">B9Z19DRAFT_1019961</name>
</gene>
<dbReference type="PANTHER" id="PTHR10039">
    <property type="entry name" value="AMELOGENIN"/>
    <property type="match status" value="1"/>
</dbReference>
<dbReference type="PROSITE" id="PS50297">
    <property type="entry name" value="ANK_REP_REGION"/>
    <property type="match status" value="2"/>
</dbReference>
<evidence type="ECO:0000256" key="3">
    <source>
        <dbReference type="SAM" id="MobiDB-lite"/>
    </source>
</evidence>
<feature type="repeat" description="ANK" evidence="2">
    <location>
        <begin position="1089"/>
        <end position="1121"/>
    </location>
</feature>
<dbReference type="Gene3D" id="3.40.50.1820">
    <property type="entry name" value="alpha/beta hydrolase"/>
    <property type="match status" value="1"/>
</dbReference>
<feature type="compositionally biased region" description="Basic residues" evidence="3">
    <location>
        <begin position="1"/>
        <end position="12"/>
    </location>
</feature>
<dbReference type="InterPro" id="IPR056884">
    <property type="entry name" value="NPHP3-like_N"/>
</dbReference>
<dbReference type="InterPro" id="IPR002110">
    <property type="entry name" value="Ankyrin_rpt"/>
</dbReference>
<dbReference type="STRING" id="42251.A0A2T7A0N8"/>
<feature type="region of interest" description="Disordered" evidence="3">
    <location>
        <begin position="1"/>
        <end position="62"/>
    </location>
</feature>
<evidence type="ECO:0000313" key="6">
    <source>
        <dbReference type="EMBL" id="PUU81284.1"/>
    </source>
</evidence>
<dbReference type="SMART" id="SM00248">
    <property type="entry name" value="ANK"/>
    <property type="match status" value="9"/>
</dbReference>
<dbReference type="SUPFAM" id="SSF48403">
    <property type="entry name" value="Ankyrin repeat"/>
    <property type="match status" value="2"/>
</dbReference>
<feature type="compositionally biased region" description="Low complexity" evidence="3">
    <location>
        <begin position="21"/>
        <end position="31"/>
    </location>
</feature>
<dbReference type="InterPro" id="IPR054471">
    <property type="entry name" value="GPIID_WHD"/>
</dbReference>
<accession>A0A2T7A0N8</accession>
<comment type="caution">
    <text evidence="6">The sequence shown here is derived from an EMBL/GenBank/DDBJ whole genome shotgun (WGS) entry which is preliminary data.</text>
</comment>
<dbReference type="SUPFAM" id="SSF53474">
    <property type="entry name" value="alpha/beta-Hydrolases"/>
    <property type="match status" value="1"/>
</dbReference>
<feature type="domain" description="Nephrocystin 3-like N-terminal" evidence="5">
    <location>
        <begin position="366"/>
        <end position="535"/>
    </location>
</feature>
<dbReference type="AlphaFoldDB" id="A0A2T7A0N8"/>
<feature type="repeat" description="ANK" evidence="2">
    <location>
        <begin position="1156"/>
        <end position="1188"/>
    </location>
</feature>
<keyword evidence="2" id="KW-0040">ANK repeat</keyword>
<dbReference type="Pfam" id="PF12796">
    <property type="entry name" value="Ank_2"/>
    <property type="match status" value="2"/>
</dbReference>
<dbReference type="SUPFAM" id="SSF52540">
    <property type="entry name" value="P-loop containing nucleoside triphosphate hydrolases"/>
    <property type="match status" value="1"/>
</dbReference>
<evidence type="ECO:0000256" key="2">
    <source>
        <dbReference type="PROSITE-ProRule" id="PRU00023"/>
    </source>
</evidence>
<organism evidence="6 7">
    <name type="scientific">Tuber borchii</name>
    <name type="common">White truffle</name>
    <dbReference type="NCBI Taxonomy" id="42251"/>
    <lineage>
        <taxon>Eukaryota</taxon>
        <taxon>Fungi</taxon>
        <taxon>Dikarya</taxon>
        <taxon>Ascomycota</taxon>
        <taxon>Pezizomycotina</taxon>
        <taxon>Pezizomycetes</taxon>
        <taxon>Pezizales</taxon>
        <taxon>Tuberaceae</taxon>
        <taxon>Tuber</taxon>
    </lineage>
</organism>
<feature type="domain" description="GPI inositol-deacylase winged helix" evidence="4">
    <location>
        <begin position="655"/>
        <end position="731"/>
    </location>
</feature>
<reference evidence="6 7" key="1">
    <citation type="submission" date="2017-04" db="EMBL/GenBank/DDBJ databases">
        <title>Draft genome sequence of Tuber borchii Vittad., a whitish edible truffle.</title>
        <authorList>
            <consortium name="DOE Joint Genome Institute"/>
            <person name="Murat C."/>
            <person name="Kuo A."/>
            <person name="Barry K.W."/>
            <person name="Clum A."/>
            <person name="Dockter R.B."/>
            <person name="Fauchery L."/>
            <person name="Iotti M."/>
            <person name="Kohler A."/>
            <person name="Labutti K."/>
            <person name="Lindquist E.A."/>
            <person name="Lipzen A."/>
            <person name="Ohm R.A."/>
            <person name="Wang M."/>
            <person name="Grigoriev I.V."/>
            <person name="Zambonelli A."/>
            <person name="Martin F.M."/>
        </authorList>
    </citation>
    <scope>NUCLEOTIDE SEQUENCE [LARGE SCALE GENOMIC DNA]</scope>
    <source>
        <strain evidence="6 7">Tbo3840</strain>
    </source>
</reference>
<dbReference type="InterPro" id="IPR029058">
    <property type="entry name" value="AB_hydrolase_fold"/>
</dbReference>
<dbReference type="OrthoDB" id="5086500at2759"/>
<evidence type="ECO:0000256" key="1">
    <source>
        <dbReference type="ARBA" id="ARBA00022737"/>
    </source>
</evidence>
<proteinExistence type="predicted"/>
<evidence type="ECO:0000259" key="4">
    <source>
        <dbReference type="Pfam" id="PF22939"/>
    </source>
</evidence>
<sequence>MDYLRRVRNKQKGRAEMHRMGTGASSSTAGSIREGEGTTYAEASADTLEEGPGQEEEEREEEERFGLFVVTPEDRDAMVDIVALHGLGGDRFQTWTHESGACWIRDFLPEQIPGARIMTFGYNSGVAFSQSVSGISVFASDLLDRLKGLRRHVNESTRPIIFICHSLGGIVCKRSLVLSHEQPVYQDILKSTLGIVFMGTPHRGSTIADWTRMFTSIVDSVLIGTRMRSDLLKDLRTNSRALQEITSSFKYRTSGLQIVTFYEQEITTPLKKLVVDMDSAILDLPNERPVPVNANHREICKFSHAKSEKYRPVWVAISDMASSIQVDHAVAAEFKSRSEAQEKCLRMLAGVDASSILQAITTRHRGTCEWISNEPQFSEWETGNNSGLLWLYGAPGFGKTVMSKYIIERCEHRETSLVAYFHCDSKDESRKTELNTLRSIIFQLLARNSRFFEHVLKYMEMERLGIMTSFSTTVSALWKILEDICATSAREIRIVIDAVDELSTTEVPQFLQRLIDLVVRGTGAQSALKVAVVSRPELEIQRQLSLPWVGKIELSSTRSQKDIESYLSETVGKFAAENDFPDDQRDAIIEALRTRSDGMFLWVTLAWTSFVGGDGDWSRAAIRAWINELEHLPRGIDALYRTMLKKVPESKQPKTRLLLTWLIYAFRPLKVQELGVVLALRPFHSSHYDLEENLGFDPEKRLRSLCGNLINIRDGNVSLLHQSTREFLVSSLSHPEDRFEDGGDFVLDVHAASLELSISCLTYLNFDGFDIRSTPSLSGAYFTTSSVDADTAKVPFVKYCAEYWPRHAALVSDAKAEEVLKLVRRLTENEYKLAFEYQLRRSLLMKSPRKSPPLLHLIVEYGLLNVLLVLEPKVENMNQINFNTETALHVAVNSGSHPHKILRYLLQHQKVDVNAKTGLGETALHYAMRISKESEIEPFLAERRVDLNLRNRDGVALVHLAINNDWGILRRLILNPKVDLNCEDLRGIPPLLIAAYWGKESATRAIIKSRRARLRVKDPEGRTPLQHCIKQDWRDLTKMCLDDDEVGANEIDRDGNTILHLLTSMGWADVVKYLLERKSVNINARNKDDGRTALQRAAEFGSKPVLIALVESGSDLALVDKEKRTVLHWAASWSWEDVVAMLLQKMESDVRARNSYGETALHTAAQCGNRNIVRLLMTRGFDPADKDNQ</sequence>